<dbReference type="CDD" id="cd02516">
    <property type="entry name" value="CDP-ME_synthetase"/>
    <property type="match status" value="1"/>
</dbReference>
<keyword evidence="9" id="KW-1185">Reference proteome</keyword>
<dbReference type="HAMAP" id="MF_00108">
    <property type="entry name" value="IspD"/>
    <property type="match status" value="1"/>
</dbReference>
<accession>A0ABW1ZLP5</accession>
<dbReference type="EMBL" id="JBHSWB010000001">
    <property type="protein sequence ID" value="MFC6661433.1"/>
    <property type="molecule type" value="Genomic_DNA"/>
</dbReference>
<comment type="catalytic activity">
    <reaction evidence="1 7">
        <text>2-C-methyl-D-erythritol 4-phosphate + CTP + H(+) = 4-CDP-2-C-methyl-D-erythritol + diphosphate</text>
        <dbReference type="Rhea" id="RHEA:13429"/>
        <dbReference type="ChEBI" id="CHEBI:15378"/>
        <dbReference type="ChEBI" id="CHEBI:33019"/>
        <dbReference type="ChEBI" id="CHEBI:37563"/>
        <dbReference type="ChEBI" id="CHEBI:57823"/>
        <dbReference type="ChEBI" id="CHEBI:58262"/>
        <dbReference type="EC" id="2.7.7.60"/>
    </reaction>
</comment>
<feature type="site" description="Transition state stabilizer" evidence="7">
    <location>
        <position position="21"/>
    </location>
</feature>
<dbReference type="SUPFAM" id="SSF53448">
    <property type="entry name" value="Nucleotide-diphospho-sugar transferases"/>
    <property type="match status" value="1"/>
</dbReference>
<dbReference type="PANTHER" id="PTHR32125">
    <property type="entry name" value="2-C-METHYL-D-ERYTHRITOL 4-PHOSPHATE CYTIDYLYLTRANSFERASE, CHLOROPLASTIC"/>
    <property type="match status" value="1"/>
</dbReference>
<evidence type="ECO:0000256" key="7">
    <source>
        <dbReference type="HAMAP-Rule" id="MF_00108"/>
    </source>
</evidence>
<keyword evidence="5 7" id="KW-0548">Nucleotidyltransferase</keyword>
<dbReference type="PANTHER" id="PTHR32125:SF4">
    <property type="entry name" value="2-C-METHYL-D-ERYTHRITOL 4-PHOSPHATE CYTIDYLYLTRANSFERASE, CHLOROPLASTIC"/>
    <property type="match status" value="1"/>
</dbReference>
<proteinExistence type="inferred from homology"/>
<evidence type="ECO:0000256" key="6">
    <source>
        <dbReference type="ARBA" id="ARBA00023229"/>
    </source>
</evidence>
<gene>
    <name evidence="7 8" type="primary">ispD</name>
    <name evidence="8" type="ORF">ACFP90_14580</name>
</gene>
<comment type="caution">
    <text evidence="8">The sequence shown here is derived from an EMBL/GenBank/DDBJ whole genome shotgun (WGS) entry which is preliminary data.</text>
</comment>
<dbReference type="GO" id="GO:0050518">
    <property type="term" value="F:2-C-methyl-D-erythritol 4-phosphate cytidylyltransferase activity"/>
    <property type="evidence" value="ECO:0007669"/>
    <property type="project" value="UniProtKB-EC"/>
</dbReference>
<dbReference type="InterPro" id="IPR029044">
    <property type="entry name" value="Nucleotide-diphossugar_trans"/>
</dbReference>
<dbReference type="InterPro" id="IPR034683">
    <property type="entry name" value="IspD/TarI"/>
</dbReference>
<dbReference type="EC" id="2.7.7.60" evidence="7"/>
<comment type="pathway">
    <text evidence="2 7">Isoprenoid biosynthesis; isopentenyl diphosphate biosynthesis via DXP pathway; isopentenyl diphosphate from 1-deoxy-D-xylulose 5-phosphate: step 2/6.</text>
</comment>
<feature type="site" description="Positions MEP for the nucleophilic attack" evidence="7">
    <location>
        <position position="141"/>
    </location>
</feature>
<evidence type="ECO:0000256" key="1">
    <source>
        <dbReference type="ARBA" id="ARBA00001282"/>
    </source>
</evidence>
<sequence length="219" mass="22357">MKVAALIPAAGSGTRLGLGPKAFVEVAGRSLLARSVAALAPHVNEVLVALPEDHALPPGVPARAISGGATRQATVHALLGATDAEVVLIHDAARPFVPAAVIHALRGAADTQGAATAALPVADTLVQAGEGAQHWGQLVPREGLWAVQTPQAFRRELILRAHEAARRSGESATDDAGLVARLGHPVALIPGDARLFKVTTPGDLQLALALAPVWDAEAP</sequence>
<evidence type="ECO:0000256" key="2">
    <source>
        <dbReference type="ARBA" id="ARBA00004787"/>
    </source>
</evidence>
<organism evidence="8 9">
    <name type="scientific">Deinococcus multiflagellatus</name>
    <dbReference type="NCBI Taxonomy" id="1656887"/>
    <lineage>
        <taxon>Bacteria</taxon>
        <taxon>Thermotogati</taxon>
        <taxon>Deinococcota</taxon>
        <taxon>Deinococci</taxon>
        <taxon>Deinococcales</taxon>
        <taxon>Deinococcaceae</taxon>
        <taxon>Deinococcus</taxon>
    </lineage>
</organism>
<keyword evidence="6 7" id="KW-0414">Isoprene biosynthesis</keyword>
<comment type="function">
    <text evidence="7">Catalyzes the formation of 4-diphosphocytidyl-2-C-methyl-D-erythritol from CTP and 2-C-methyl-D-erythritol 4-phosphate (MEP).</text>
</comment>
<feature type="site" description="Transition state stabilizer" evidence="7">
    <location>
        <position position="15"/>
    </location>
</feature>
<dbReference type="Gene3D" id="3.90.550.10">
    <property type="entry name" value="Spore Coat Polysaccharide Biosynthesis Protein SpsA, Chain A"/>
    <property type="match status" value="1"/>
</dbReference>
<feature type="site" description="Positions MEP for the nucleophilic attack" evidence="7">
    <location>
        <position position="197"/>
    </location>
</feature>
<evidence type="ECO:0000256" key="4">
    <source>
        <dbReference type="ARBA" id="ARBA00022679"/>
    </source>
</evidence>
<dbReference type="InterPro" id="IPR018294">
    <property type="entry name" value="ISPD_synthase_CS"/>
</dbReference>
<dbReference type="Pfam" id="PF01128">
    <property type="entry name" value="IspD"/>
    <property type="match status" value="1"/>
</dbReference>
<keyword evidence="4 7" id="KW-0808">Transferase</keyword>
<dbReference type="Proteomes" id="UP001596317">
    <property type="component" value="Unassembled WGS sequence"/>
</dbReference>
<name>A0ABW1ZLP5_9DEIO</name>
<evidence type="ECO:0000256" key="3">
    <source>
        <dbReference type="ARBA" id="ARBA00009789"/>
    </source>
</evidence>
<evidence type="ECO:0000256" key="5">
    <source>
        <dbReference type="ARBA" id="ARBA00022695"/>
    </source>
</evidence>
<dbReference type="NCBIfam" id="TIGR00453">
    <property type="entry name" value="ispD"/>
    <property type="match status" value="1"/>
</dbReference>
<dbReference type="InterPro" id="IPR050088">
    <property type="entry name" value="IspD/TarI_cytidylyltransf_bact"/>
</dbReference>
<comment type="similarity">
    <text evidence="3 7">Belongs to the IspD/TarI cytidylyltransferase family. IspD subfamily.</text>
</comment>
<dbReference type="PROSITE" id="PS01295">
    <property type="entry name" value="ISPD"/>
    <property type="match status" value="1"/>
</dbReference>
<dbReference type="InterPro" id="IPR001228">
    <property type="entry name" value="IspD"/>
</dbReference>
<evidence type="ECO:0000313" key="8">
    <source>
        <dbReference type="EMBL" id="MFC6661433.1"/>
    </source>
</evidence>
<evidence type="ECO:0000313" key="9">
    <source>
        <dbReference type="Proteomes" id="UP001596317"/>
    </source>
</evidence>
<protein>
    <recommendedName>
        <fullName evidence="7">2-C-methyl-D-erythritol 4-phosphate cytidylyltransferase</fullName>
        <ecNumber evidence="7">2.7.7.60</ecNumber>
    </recommendedName>
    <alternativeName>
        <fullName evidence="7">4-diphosphocytidyl-2C-methyl-D-erythritol synthase</fullName>
    </alternativeName>
    <alternativeName>
        <fullName evidence="7">MEP cytidylyltransferase</fullName>
        <shortName evidence="7">MCT</shortName>
    </alternativeName>
</protein>
<reference evidence="9" key="1">
    <citation type="journal article" date="2019" name="Int. J. Syst. Evol. Microbiol.">
        <title>The Global Catalogue of Microorganisms (GCM) 10K type strain sequencing project: providing services to taxonomists for standard genome sequencing and annotation.</title>
        <authorList>
            <consortium name="The Broad Institute Genomics Platform"/>
            <consortium name="The Broad Institute Genome Sequencing Center for Infectious Disease"/>
            <person name="Wu L."/>
            <person name="Ma J."/>
        </authorList>
    </citation>
    <scope>NUCLEOTIDE SEQUENCE [LARGE SCALE GENOMIC DNA]</scope>
    <source>
        <strain evidence="9">CCUG 63830</strain>
    </source>
</reference>
<dbReference type="RefSeq" id="WP_224610634.1">
    <property type="nucleotide sequence ID" value="NZ_JAIQXV010000015.1"/>
</dbReference>